<evidence type="ECO:0000259" key="5">
    <source>
        <dbReference type="SMART" id="SM00849"/>
    </source>
</evidence>
<dbReference type="RefSeq" id="WP_047754598.1">
    <property type="nucleotide sequence ID" value="NZ_CAJUHA010000011.1"/>
</dbReference>
<dbReference type="InterPro" id="IPR001279">
    <property type="entry name" value="Metallo-B-lactamas"/>
</dbReference>
<dbReference type="InterPro" id="IPR036866">
    <property type="entry name" value="RibonucZ/Hydroxyglut_hydro"/>
</dbReference>
<dbReference type="PANTHER" id="PTHR46233">
    <property type="entry name" value="HYDROXYACYLGLUTATHIONE HYDROLASE GLOC"/>
    <property type="match status" value="1"/>
</dbReference>
<feature type="domain" description="Metallo-beta-lactamase" evidence="5">
    <location>
        <begin position="11"/>
        <end position="177"/>
    </location>
</feature>
<gene>
    <name evidence="6" type="ORF">IX53_06115</name>
</gene>
<dbReference type="AlphaFoldDB" id="A0A0G2ZD37"/>
<dbReference type="OrthoDB" id="9802248at2"/>
<comment type="cofactor">
    <cofactor evidence="1">
        <name>Zn(2+)</name>
        <dbReference type="ChEBI" id="CHEBI:29105"/>
    </cofactor>
</comment>
<dbReference type="Gene3D" id="3.60.15.10">
    <property type="entry name" value="Ribonuclease Z/Hydroxyacylglutathione hydrolase-like"/>
    <property type="match status" value="1"/>
</dbReference>
<dbReference type="PATRIC" id="fig|1330330.3.peg.1239"/>
<dbReference type="PANTHER" id="PTHR46233:SF3">
    <property type="entry name" value="HYDROXYACYLGLUTATHIONE HYDROLASE GLOC"/>
    <property type="match status" value="1"/>
</dbReference>
<dbReference type="EMBL" id="CP011232">
    <property type="protein sequence ID" value="AKI97464.1"/>
    <property type="molecule type" value="Genomic_DNA"/>
</dbReference>
<accession>A0A0G2ZD37</accession>
<keyword evidence="2" id="KW-0479">Metal-binding</keyword>
<dbReference type="Pfam" id="PF00753">
    <property type="entry name" value="Lactamase_B"/>
    <property type="match status" value="2"/>
</dbReference>
<keyword evidence="3" id="KW-0378">Hydrolase</keyword>
<name>A0A0G2ZD37_9BACT</name>
<reference evidence="6 7" key="1">
    <citation type="submission" date="2015-04" db="EMBL/GenBank/DDBJ databases">
        <title>Complete Genome Sequence of Kosmotoga pacifica SLHLJ1.</title>
        <authorList>
            <person name="Jiang L.J."/>
            <person name="Shao Z.Z."/>
            <person name="Jebbar M."/>
        </authorList>
    </citation>
    <scope>NUCLEOTIDE SEQUENCE [LARGE SCALE GENOMIC DNA]</scope>
    <source>
        <strain evidence="6 7">SLHLJ1</strain>
    </source>
</reference>
<dbReference type="GO" id="GO:0016787">
    <property type="term" value="F:hydrolase activity"/>
    <property type="evidence" value="ECO:0007669"/>
    <property type="project" value="UniProtKB-KW"/>
</dbReference>
<evidence type="ECO:0000256" key="3">
    <source>
        <dbReference type="ARBA" id="ARBA00022801"/>
    </source>
</evidence>
<keyword evidence="7" id="KW-1185">Reference proteome</keyword>
<dbReference type="InterPro" id="IPR051453">
    <property type="entry name" value="MBL_Glyoxalase_II"/>
</dbReference>
<dbReference type="Proteomes" id="UP000035159">
    <property type="component" value="Chromosome"/>
</dbReference>
<dbReference type="KEGG" id="kpf:IX53_06115"/>
<dbReference type="STRING" id="1330330.IX53_06115"/>
<evidence type="ECO:0000313" key="7">
    <source>
        <dbReference type="Proteomes" id="UP000035159"/>
    </source>
</evidence>
<evidence type="ECO:0000256" key="1">
    <source>
        <dbReference type="ARBA" id="ARBA00001947"/>
    </source>
</evidence>
<protein>
    <recommendedName>
        <fullName evidence="5">Metallo-beta-lactamase domain-containing protein</fullName>
    </recommendedName>
</protein>
<sequence length="196" mass="22582">MINIFRSGLFEENTYFIEDGEKIIVIDPGKGTFEEIKKFNKDKLLILLTHSHVDHMFDLPHFKGSELYFNETIEFLTNTRTNLSLYFPMGELRIERFRILTKEELPDFEIIKTPGHTPGSVCFLFRNRFLFTGDTLFSNSVGRTDLPGGSEENLVGSLKILRSLLEEKPDLEILPGHGFPSKASWILHQNPYLSNL</sequence>
<evidence type="ECO:0000313" key="6">
    <source>
        <dbReference type="EMBL" id="AKI97464.1"/>
    </source>
</evidence>
<proteinExistence type="predicted"/>
<evidence type="ECO:0000256" key="2">
    <source>
        <dbReference type="ARBA" id="ARBA00022723"/>
    </source>
</evidence>
<dbReference type="SMART" id="SM00849">
    <property type="entry name" value="Lactamase_B"/>
    <property type="match status" value="1"/>
</dbReference>
<dbReference type="SUPFAM" id="SSF56281">
    <property type="entry name" value="Metallo-hydrolase/oxidoreductase"/>
    <property type="match status" value="1"/>
</dbReference>
<dbReference type="CDD" id="cd06262">
    <property type="entry name" value="metallo-hydrolase-like_MBL-fold"/>
    <property type="match status" value="1"/>
</dbReference>
<evidence type="ECO:0000256" key="4">
    <source>
        <dbReference type="ARBA" id="ARBA00022833"/>
    </source>
</evidence>
<dbReference type="GO" id="GO:0046872">
    <property type="term" value="F:metal ion binding"/>
    <property type="evidence" value="ECO:0007669"/>
    <property type="project" value="UniProtKB-KW"/>
</dbReference>
<organism evidence="6 7">
    <name type="scientific">Kosmotoga pacifica</name>
    <dbReference type="NCBI Taxonomy" id="1330330"/>
    <lineage>
        <taxon>Bacteria</taxon>
        <taxon>Thermotogati</taxon>
        <taxon>Thermotogota</taxon>
        <taxon>Thermotogae</taxon>
        <taxon>Kosmotogales</taxon>
        <taxon>Kosmotogaceae</taxon>
        <taxon>Kosmotoga</taxon>
    </lineage>
</organism>
<keyword evidence="4" id="KW-0862">Zinc</keyword>